<evidence type="ECO:0000256" key="9">
    <source>
        <dbReference type="RuleBase" id="RU362118"/>
    </source>
</evidence>
<dbReference type="InterPro" id="IPR015424">
    <property type="entry name" value="PyrdxlP-dep_Trfase"/>
</dbReference>
<comment type="catalytic activity">
    <reaction evidence="7">
        <text>L-methionine + H2O = methanethiol + 2-oxobutanoate + NH4(+)</text>
        <dbReference type="Rhea" id="RHEA:23800"/>
        <dbReference type="ChEBI" id="CHEBI:15377"/>
        <dbReference type="ChEBI" id="CHEBI:16007"/>
        <dbReference type="ChEBI" id="CHEBI:16763"/>
        <dbReference type="ChEBI" id="CHEBI:28938"/>
        <dbReference type="ChEBI" id="CHEBI:57844"/>
        <dbReference type="EC" id="4.4.1.11"/>
    </reaction>
    <physiologicalReaction direction="left-to-right" evidence="7">
        <dbReference type="Rhea" id="RHEA:23801"/>
    </physiologicalReaction>
</comment>
<dbReference type="InterPro" id="IPR015421">
    <property type="entry name" value="PyrdxlP-dep_Trfase_major"/>
</dbReference>
<protein>
    <recommendedName>
        <fullName evidence="4">homocysteine desulfhydrase</fullName>
        <ecNumber evidence="4">4.4.1.2</ecNumber>
    </recommendedName>
    <alternativeName>
        <fullName evidence="5">Homocysteine desulfhydrase</fullName>
    </alternativeName>
</protein>
<comment type="caution">
    <text evidence="10">The sequence shown here is derived from an EMBL/GenBank/DDBJ whole genome shotgun (WGS) entry which is preliminary data.</text>
</comment>
<evidence type="ECO:0000256" key="6">
    <source>
        <dbReference type="ARBA" id="ARBA00048780"/>
    </source>
</evidence>
<evidence type="ECO:0000256" key="3">
    <source>
        <dbReference type="ARBA" id="ARBA00022898"/>
    </source>
</evidence>
<keyword evidence="10" id="KW-0808">Transferase</keyword>
<dbReference type="GO" id="GO:0005737">
    <property type="term" value="C:cytoplasm"/>
    <property type="evidence" value="ECO:0007669"/>
    <property type="project" value="TreeGrafter"/>
</dbReference>
<dbReference type="GO" id="GO:0030170">
    <property type="term" value="F:pyridoxal phosphate binding"/>
    <property type="evidence" value="ECO:0007669"/>
    <property type="project" value="InterPro"/>
</dbReference>
<dbReference type="GO" id="GO:0019346">
    <property type="term" value="P:transsulfuration"/>
    <property type="evidence" value="ECO:0007669"/>
    <property type="project" value="InterPro"/>
</dbReference>
<dbReference type="GO" id="GO:0019343">
    <property type="term" value="P:cysteine biosynthetic process via cystathionine"/>
    <property type="evidence" value="ECO:0007669"/>
    <property type="project" value="TreeGrafter"/>
</dbReference>
<evidence type="ECO:0000256" key="7">
    <source>
        <dbReference type="ARBA" id="ARBA00052699"/>
    </source>
</evidence>
<comment type="catalytic activity">
    <reaction evidence="6">
        <text>L-homocysteine + H2O = 2-oxobutanoate + hydrogen sulfide + NH4(+) + H(+)</text>
        <dbReference type="Rhea" id="RHEA:14501"/>
        <dbReference type="ChEBI" id="CHEBI:15377"/>
        <dbReference type="ChEBI" id="CHEBI:15378"/>
        <dbReference type="ChEBI" id="CHEBI:16763"/>
        <dbReference type="ChEBI" id="CHEBI:28938"/>
        <dbReference type="ChEBI" id="CHEBI:29919"/>
        <dbReference type="ChEBI" id="CHEBI:58199"/>
        <dbReference type="EC" id="4.4.1.2"/>
    </reaction>
    <physiologicalReaction direction="left-to-right" evidence="6">
        <dbReference type="Rhea" id="RHEA:14502"/>
    </physiologicalReaction>
</comment>
<evidence type="ECO:0000256" key="2">
    <source>
        <dbReference type="ARBA" id="ARBA00009077"/>
    </source>
</evidence>
<dbReference type="SUPFAM" id="SSF53383">
    <property type="entry name" value="PLP-dependent transferases"/>
    <property type="match status" value="1"/>
</dbReference>
<dbReference type="EMBL" id="DXDC01000002">
    <property type="protein sequence ID" value="HIY64662.1"/>
    <property type="molecule type" value="Genomic_DNA"/>
</dbReference>
<dbReference type="PROSITE" id="PS00868">
    <property type="entry name" value="CYS_MET_METAB_PP"/>
    <property type="match status" value="1"/>
</dbReference>
<dbReference type="GO" id="GO:0008483">
    <property type="term" value="F:transaminase activity"/>
    <property type="evidence" value="ECO:0007669"/>
    <property type="project" value="UniProtKB-KW"/>
</dbReference>
<dbReference type="InterPro" id="IPR015422">
    <property type="entry name" value="PyrdxlP-dep_Trfase_small"/>
</dbReference>
<gene>
    <name evidence="10" type="ORF">H9830_00095</name>
</gene>
<evidence type="ECO:0000313" key="11">
    <source>
        <dbReference type="Proteomes" id="UP000824005"/>
    </source>
</evidence>
<evidence type="ECO:0000313" key="10">
    <source>
        <dbReference type="EMBL" id="HIY64662.1"/>
    </source>
</evidence>
<evidence type="ECO:0000256" key="1">
    <source>
        <dbReference type="ARBA" id="ARBA00001933"/>
    </source>
</evidence>
<keyword evidence="3 8" id="KW-0663">Pyridoxal phosphate</keyword>
<dbReference type="Proteomes" id="UP000824005">
    <property type="component" value="Unassembled WGS sequence"/>
</dbReference>
<evidence type="ECO:0000256" key="5">
    <source>
        <dbReference type="ARBA" id="ARBA00047199"/>
    </source>
</evidence>
<dbReference type="GO" id="GO:0004123">
    <property type="term" value="F:cystathionine gamma-lyase activity"/>
    <property type="evidence" value="ECO:0007669"/>
    <property type="project" value="TreeGrafter"/>
</dbReference>
<dbReference type="InterPro" id="IPR000277">
    <property type="entry name" value="Cys/Met-Metab_PyrdxlP-dep_enz"/>
</dbReference>
<organism evidence="10 11">
    <name type="scientific">Candidatus Agrococcus pullicola</name>
    <dbReference type="NCBI Taxonomy" id="2838429"/>
    <lineage>
        <taxon>Bacteria</taxon>
        <taxon>Bacillati</taxon>
        <taxon>Actinomycetota</taxon>
        <taxon>Actinomycetes</taxon>
        <taxon>Micrococcales</taxon>
        <taxon>Microbacteriaceae</taxon>
        <taxon>Agrococcus</taxon>
    </lineage>
</organism>
<dbReference type="PANTHER" id="PTHR11808:SF85">
    <property type="entry name" value="CYSTATHIONINE GAMMA-LYASE-RELATED"/>
    <property type="match status" value="1"/>
</dbReference>
<dbReference type="GO" id="GO:0047982">
    <property type="term" value="F:homocysteine desulfhydrase activity"/>
    <property type="evidence" value="ECO:0007669"/>
    <property type="project" value="UniProtKB-EC"/>
</dbReference>
<reference evidence="10" key="1">
    <citation type="journal article" date="2021" name="PeerJ">
        <title>Extensive microbial diversity within the chicken gut microbiome revealed by metagenomics and culture.</title>
        <authorList>
            <person name="Gilroy R."/>
            <person name="Ravi A."/>
            <person name="Getino M."/>
            <person name="Pursley I."/>
            <person name="Horton D.L."/>
            <person name="Alikhan N.F."/>
            <person name="Baker D."/>
            <person name="Gharbi K."/>
            <person name="Hall N."/>
            <person name="Watson M."/>
            <person name="Adriaenssens E.M."/>
            <person name="Foster-Nyarko E."/>
            <person name="Jarju S."/>
            <person name="Secka A."/>
            <person name="Antonio M."/>
            <person name="Oren A."/>
            <person name="Chaudhuri R.R."/>
            <person name="La Ragione R."/>
            <person name="Hildebrand F."/>
            <person name="Pallen M.J."/>
        </authorList>
    </citation>
    <scope>NUCLEOTIDE SEQUENCE</scope>
    <source>
        <strain evidence="10">ChiGjej1B1-98</strain>
    </source>
</reference>
<sequence length="395" mass="41135">MTDSDTQAHLHLETRAVHAGRADLEALGVHALPIDLSTTNPLTDIDSGGRSYGRLAAGGEIEQNASPVYQRLWNPTTARYEEALAELEGAEASVAFSSGMAAISSVILAAAGDGRRHIVVLRTIYGGTESILSAGTLATEVTFVDRVDEIPAAVTDQTGLVIAETPANPTVELTNLDTLATAAGDVPLMVDNTFATPVLQQPLRHGAQFAVHSATKYIGGHGDVLGGIVACDNDWARRIRHVRSLTGAIAHPLASYLSHRGLATLPLRVHQQQSNAQAVAEALQGMPGIERVMYPGLPDCDPEGLVGTQMAGPGAMMAIDVGTYERAEAVAAAAKIFTHAVSLGGVDSLLQHPASLTHRPAAAEAKPNTGVLRISIGLEHPDDLIADLAQAIAAA</sequence>
<dbReference type="Pfam" id="PF01053">
    <property type="entry name" value="Cys_Met_Meta_PP"/>
    <property type="match status" value="1"/>
</dbReference>
<dbReference type="AlphaFoldDB" id="A0A9D1YT72"/>
<dbReference type="GO" id="GO:0018826">
    <property type="term" value="F:methionine gamma-lyase activity"/>
    <property type="evidence" value="ECO:0007669"/>
    <property type="project" value="UniProtKB-EC"/>
</dbReference>
<evidence type="ECO:0000256" key="8">
    <source>
        <dbReference type="PIRSR" id="PIRSR001434-2"/>
    </source>
</evidence>
<dbReference type="EC" id="4.4.1.2" evidence="4"/>
<accession>A0A9D1YT72</accession>
<dbReference type="FunFam" id="3.40.640.10:FF:000046">
    <property type="entry name" value="Cystathionine gamma-lyase"/>
    <property type="match status" value="1"/>
</dbReference>
<feature type="modified residue" description="N6-(pyridoxal phosphate)lysine" evidence="8">
    <location>
        <position position="216"/>
    </location>
</feature>
<evidence type="ECO:0000256" key="4">
    <source>
        <dbReference type="ARBA" id="ARBA00047175"/>
    </source>
</evidence>
<keyword evidence="10" id="KW-0032">Aminotransferase</keyword>
<comment type="cofactor">
    <cofactor evidence="1 9">
        <name>pyridoxal 5'-phosphate</name>
        <dbReference type="ChEBI" id="CHEBI:597326"/>
    </cofactor>
</comment>
<dbReference type="PIRSF" id="PIRSF001434">
    <property type="entry name" value="CGS"/>
    <property type="match status" value="1"/>
</dbReference>
<dbReference type="Gene3D" id="3.40.640.10">
    <property type="entry name" value="Type I PLP-dependent aspartate aminotransferase-like (Major domain)"/>
    <property type="match status" value="1"/>
</dbReference>
<name>A0A9D1YT72_9MICO</name>
<dbReference type="PANTHER" id="PTHR11808">
    <property type="entry name" value="TRANS-SULFURATION ENZYME FAMILY MEMBER"/>
    <property type="match status" value="1"/>
</dbReference>
<reference evidence="10" key="2">
    <citation type="submission" date="2021-04" db="EMBL/GenBank/DDBJ databases">
        <authorList>
            <person name="Gilroy R."/>
        </authorList>
    </citation>
    <scope>NUCLEOTIDE SEQUENCE</scope>
    <source>
        <strain evidence="10">ChiGjej1B1-98</strain>
    </source>
</reference>
<dbReference type="InterPro" id="IPR054542">
    <property type="entry name" value="Cys_met_metab_PP"/>
</dbReference>
<comment type="similarity">
    <text evidence="2 9">Belongs to the trans-sulfuration enzymes family.</text>
</comment>
<dbReference type="Gene3D" id="3.90.1150.10">
    <property type="entry name" value="Aspartate Aminotransferase, domain 1"/>
    <property type="match status" value="1"/>
</dbReference>
<proteinExistence type="inferred from homology"/>